<accession>A0A0C3F753</accession>
<sequence>MDANSSVMPLPSVDRRVSRSMSAGNRLLAPSLTTIKQTQRHHVEFFRFAIIYQIFRGQWSRPACCDRPPHCAEHPDDYPRDIAPEMLLDKPQSDIFQLGKMFMLHFHASR</sequence>
<dbReference type="HOGENOM" id="CLU_2172002_0_0_1"/>
<organism evidence="1 2">
    <name type="scientific">Piloderma croceum (strain F 1598)</name>
    <dbReference type="NCBI Taxonomy" id="765440"/>
    <lineage>
        <taxon>Eukaryota</taxon>
        <taxon>Fungi</taxon>
        <taxon>Dikarya</taxon>
        <taxon>Basidiomycota</taxon>
        <taxon>Agaricomycotina</taxon>
        <taxon>Agaricomycetes</taxon>
        <taxon>Agaricomycetidae</taxon>
        <taxon>Atheliales</taxon>
        <taxon>Atheliaceae</taxon>
        <taxon>Piloderma</taxon>
    </lineage>
</organism>
<proteinExistence type="predicted"/>
<dbReference type="Proteomes" id="UP000054166">
    <property type="component" value="Unassembled WGS sequence"/>
</dbReference>
<keyword evidence="2" id="KW-1185">Reference proteome</keyword>
<dbReference type="EMBL" id="KN833043">
    <property type="protein sequence ID" value="KIM75739.1"/>
    <property type="molecule type" value="Genomic_DNA"/>
</dbReference>
<protein>
    <submittedName>
        <fullName evidence="1">Uncharacterized protein</fullName>
    </submittedName>
</protein>
<evidence type="ECO:0000313" key="1">
    <source>
        <dbReference type="EMBL" id="KIM75739.1"/>
    </source>
</evidence>
<reference evidence="1 2" key="1">
    <citation type="submission" date="2014-04" db="EMBL/GenBank/DDBJ databases">
        <authorList>
            <consortium name="DOE Joint Genome Institute"/>
            <person name="Kuo A."/>
            <person name="Tarkka M."/>
            <person name="Buscot F."/>
            <person name="Kohler A."/>
            <person name="Nagy L.G."/>
            <person name="Floudas D."/>
            <person name="Copeland A."/>
            <person name="Barry K.W."/>
            <person name="Cichocki N."/>
            <person name="Veneault-Fourrey C."/>
            <person name="LaButti K."/>
            <person name="Lindquist E.A."/>
            <person name="Lipzen A."/>
            <person name="Lundell T."/>
            <person name="Morin E."/>
            <person name="Murat C."/>
            <person name="Sun H."/>
            <person name="Tunlid A."/>
            <person name="Henrissat B."/>
            <person name="Grigoriev I.V."/>
            <person name="Hibbett D.S."/>
            <person name="Martin F."/>
            <person name="Nordberg H.P."/>
            <person name="Cantor M.N."/>
            <person name="Hua S.X."/>
        </authorList>
    </citation>
    <scope>NUCLEOTIDE SEQUENCE [LARGE SCALE GENOMIC DNA]</scope>
    <source>
        <strain evidence="1 2">F 1598</strain>
    </source>
</reference>
<name>A0A0C3F753_PILCF</name>
<gene>
    <name evidence="1" type="ORF">PILCRDRAFT_667653</name>
</gene>
<reference evidence="2" key="2">
    <citation type="submission" date="2015-01" db="EMBL/GenBank/DDBJ databases">
        <title>Evolutionary Origins and Diversification of the Mycorrhizal Mutualists.</title>
        <authorList>
            <consortium name="DOE Joint Genome Institute"/>
            <consortium name="Mycorrhizal Genomics Consortium"/>
            <person name="Kohler A."/>
            <person name="Kuo A."/>
            <person name="Nagy L.G."/>
            <person name="Floudas D."/>
            <person name="Copeland A."/>
            <person name="Barry K.W."/>
            <person name="Cichocki N."/>
            <person name="Veneault-Fourrey C."/>
            <person name="LaButti K."/>
            <person name="Lindquist E.A."/>
            <person name="Lipzen A."/>
            <person name="Lundell T."/>
            <person name="Morin E."/>
            <person name="Murat C."/>
            <person name="Riley R."/>
            <person name="Ohm R."/>
            <person name="Sun H."/>
            <person name="Tunlid A."/>
            <person name="Henrissat B."/>
            <person name="Grigoriev I.V."/>
            <person name="Hibbett D.S."/>
            <person name="Martin F."/>
        </authorList>
    </citation>
    <scope>NUCLEOTIDE SEQUENCE [LARGE SCALE GENOMIC DNA]</scope>
    <source>
        <strain evidence="2">F 1598</strain>
    </source>
</reference>
<dbReference type="InParanoid" id="A0A0C3F753"/>
<dbReference type="AlphaFoldDB" id="A0A0C3F753"/>
<evidence type="ECO:0000313" key="2">
    <source>
        <dbReference type="Proteomes" id="UP000054166"/>
    </source>
</evidence>